<dbReference type="PANTHER" id="PTHR43768">
    <property type="entry name" value="TREHALOSE 6-PHOSPHATE PHOSPHATASE"/>
    <property type="match status" value="1"/>
</dbReference>
<keyword evidence="1 3" id="KW-0378">Hydrolase</keyword>
<dbReference type="InterPro" id="IPR023214">
    <property type="entry name" value="HAD_sf"/>
</dbReference>
<reference evidence="4 5" key="1">
    <citation type="submission" date="2023-07" db="EMBL/GenBank/DDBJ databases">
        <title>Sequencing the genomes of 1000 actinobacteria strains.</title>
        <authorList>
            <person name="Klenk H.-P."/>
        </authorList>
    </citation>
    <scope>NUCLEOTIDE SEQUENCE [LARGE SCALE GENOMIC DNA]</scope>
    <source>
        <strain evidence="4 5">DSM 44709</strain>
    </source>
</reference>
<dbReference type="EC" id="3.1.3.12" evidence="3"/>
<comment type="catalytic activity">
    <reaction evidence="3">
        <text>alpha,alpha-trehalose 6-phosphate + H2O = alpha,alpha-trehalose + phosphate</text>
        <dbReference type="Rhea" id="RHEA:23420"/>
        <dbReference type="ChEBI" id="CHEBI:15377"/>
        <dbReference type="ChEBI" id="CHEBI:16551"/>
        <dbReference type="ChEBI" id="CHEBI:43474"/>
        <dbReference type="ChEBI" id="CHEBI:58429"/>
        <dbReference type="EC" id="3.1.3.12"/>
    </reaction>
</comment>
<organism evidence="4 5">
    <name type="scientific">Catenuloplanes indicus</name>
    <dbReference type="NCBI Taxonomy" id="137267"/>
    <lineage>
        <taxon>Bacteria</taxon>
        <taxon>Bacillati</taxon>
        <taxon>Actinomycetota</taxon>
        <taxon>Actinomycetes</taxon>
        <taxon>Micromonosporales</taxon>
        <taxon>Micromonosporaceae</taxon>
        <taxon>Catenuloplanes</taxon>
    </lineage>
</organism>
<comment type="caution">
    <text evidence="4">The sequence shown here is derived from an EMBL/GenBank/DDBJ whole genome shotgun (WGS) entry which is preliminary data.</text>
</comment>
<dbReference type="Gene3D" id="3.40.50.1000">
    <property type="entry name" value="HAD superfamily/HAD-like"/>
    <property type="match status" value="1"/>
</dbReference>
<sequence>MSSNRVTPTEAWQATASRAADCALFFDFDGVLSPITDDPEASQPVPEVLEALDALSRLVRRVAIVSARPVDFLRARFGTLSEVDLFGLYGLERSHGKGETVTEPAALPWVPVVEEVASEARTALGDKAYVEFKRLSVALHWRKTPEHAAEIESWAHAEAERRGLKVQLGRKVIELKPPVDRDKGFVISEAVLSVGCAWYFGDDVSDIKAFDALRARTAVEPGFLGVCVAVASSDETGQEVSDAADFTIESPVAVGTFLADAVKILQANAAS</sequence>
<evidence type="ECO:0000256" key="2">
    <source>
        <dbReference type="ARBA" id="ARBA00024179"/>
    </source>
</evidence>
<dbReference type="NCBIfam" id="TIGR00685">
    <property type="entry name" value="T6PP"/>
    <property type="match status" value="1"/>
</dbReference>
<name>A0AAE3W4F3_9ACTN</name>
<dbReference type="InterPro" id="IPR044651">
    <property type="entry name" value="OTSB-like"/>
</dbReference>
<dbReference type="GO" id="GO:0005992">
    <property type="term" value="P:trehalose biosynthetic process"/>
    <property type="evidence" value="ECO:0007669"/>
    <property type="project" value="InterPro"/>
</dbReference>
<evidence type="ECO:0000313" key="4">
    <source>
        <dbReference type="EMBL" id="MDQ0368519.1"/>
    </source>
</evidence>
<keyword evidence="3" id="KW-0479">Metal-binding</keyword>
<dbReference type="RefSeq" id="WP_307243123.1">
    <property type="nucleotide sequence ID" value="NZ_JAUSUZ010000001.1"/>
</dbReference>
<keyword evidence="5" id="KW-1185">Reference proteome</keyword>
<dbReference type="PANTHER" id="PTHR43768:SF3">
    <property type="entry name" value="TREHALOSE 6-PHOSPHATE PHOSPHATASE"/>
    <property type="match status" value="1"/>
</dbReference>
<dbReference type="Gene3D" id="3.30.70.1020">
    <property type="entry name" value="Trehalose-6-phosphate phosphatase related protein, domain 2"/>
    <property type="match status" value="1"/>
</dbReference>
<dbReference type="Proteomes" id="UP001240236">
    <property type="component" value="Unassembled WGS sequence"/>
</dbReference>
<dbReference type="AlphaFoldDB" id="A0AAE3W4F3"/>
<dbReference type="InterPro" id="IPR036412">
    <property type="entry name" value="HAD-like_sf"/>
</dbReference>
<comment type="cofactor">
    <cofactor evidence="3">
        <name>Mg(2+)</name>
        <dbReference type="ChEBI" id="CHEBI:18420"/>
    </cofactor>
</comment>
<keyword evidence="3" id="KW-0460">Magnesium</keyword>
<dbReference type="GO" id="GO:0046872">
    <property type="term" value="F:metal ion binding"/>
    <property type="evidence" value="ECO:0007669"/>
    <property type="project" value="UniProtKB-KW"/>
</dbReference>
<protein>
    <recommendedName>
        <fullName evidence="3">Trehalose 6-phosphate phosphatase</fullName>
        <ecNumber evidence="3">3.1.3.12</ecNumber>
    </recommendedName>
</protein>
<evidence type="ECO:0000313" key="5">
    <source>
        <dbReference type="Proteomes" id="UP001240236"/>
    </source>
</evidence>
<accession>A0AAE3W4F3</accession>
<dbReference type="SUPFAM" id="SSF56784">
    <property type="entry name" value="HAD-like"/>
    <property type="match status" value="1"/>
</dbReference>
<evidence type="ECO:0000256" key="3">
    <source>
        <dbReference type="RuleBase" id="RU361117"/>
    </source>
</evidence>
<comment type="function">
    <text evidence="2 3">Removes the phosphate from trehalose 6-phosphate to produce free trehalose.</text>
</comment>
<comment type="similarity">
    <text evidence="3">Belongs to the trehalose phosphatase family.</text>
</comment>
<proteinExistence type="inferred from homology"/>
<dbReference type="Pfam" id="PF02358">
    <property type="entry name" value="Trehalose_PPase"/>
    <property type="match status" value="1"/>
</dbReference>
<comment type="pathway">
    <text evidence="3">Glycan biosynthesis; trehalose biosynthesis.</text>
</comment>
<dbReference type="EMBL" id="JAUSUZ010000001">
    <property type="protein sequence ID" value="MDQ0368519.1"/>
    <property type="molecule type" value="Genomic_DNA"/>
</dbReference>
<dbReference type="GO" id="GO:0004805">
    <property type="term" value="F:trehalose-phosphatase activity"/>
    <property type="evidence" value="ECO:0007669"/>
    <property type="project" value="UniProtKB-EC"/>
</dbReference>
<evidence type="ECO:0000256" key="1">
    <source>
        <dbReference type="ARBA" id="ARBA00022801"/>
    </source>
</evidence>
<gene>
    <name evidence="4" type="ORF">J2S42_005188</name>
</gene>
<dbReference type="InterPro" id="IPR003337">
    <property type="entry name" value="Trehalose_PPase"/>
</dbReference>